<keyword evidence="2 3" id="KW-0143">Chaperone</keyword>
<comment type="caution">
    <text evidence="4">The sequence shown here is derived from an EMBL/GenBank/DDBJ whole genome shotgun (WGS) entry which is preliminary data.</text>
</comment>
<dbReference type="GO" id="GO:0005829">
    <property type="term" value="C:cytosol"/>
    <property type="evidence" value="ECO:0007669"/>
    <property type="project" value="TreeGrafter"/>
</dbReference>
<protein>
    <recommendedName>
        <fullName evidence="3">Tubulin-specific chaperone A</fullName>
    </recommendedName>
</protein>
<dbReference type="Pfam" id="PF02970">
    <property type="entry name" value="TBCA"/>
    <property type="match status" value="1"/>
</dbReference>
<name>A0A2P6SE23_ROSCH</name>
<dbReference type="GO" id="GO:0048487">
    <property type="term" value="F:beta-tubulin binding"/>
    <property type="evidence" value="ECO:0007669"/>
    <property type="project" value="InterPro"/>
</dbReference>
<dbReference type="EMBL" id="PDCK01000039">
    <property type="protein sequence ID" value="PRQ56915.1"/>
    <property type="molecule type" value="Genomic_DNA"/>
</dbReference>
<dbReference type="InterPro" id="IPR036126">
    <property type="entry name" value="TBCA_sf"/>
</dbReference>
<dbReference type="GO" id="GO:0005874">
    <property type="term" value="C:microtubule"/>
    <property type="evidence" value="ECO:0007669"/>
    <property type="project" value="UniProtKB-KW"/>
</dbReference>
<dbReference type="GO" id="GO:0007021">
    <property type="term" value="P:tubulin complex assembly"/>
    <property type="evidence" value="ECO:0007669"/>
    <property type="project" value="UniProtKB-UniRule"/>
</dbReference>
<keyword evidence="3" id="KW-0206">Cytoskeleton</keyword>
<accession>A0A2P6SE23</accession>
<evidence type="ECO:0000313" key="5">
    <source>
        <dbReference type="Proteomes" id="UP000238479"/>
    </source>
</evidence>
<dbReference type="Proteomes" id="UP000238479">
    <property type="component" value="Chromosome 1"/>
</dbReference>
<sequence length="45" mass="5024">MKGKGADPYDLKQQENVLVESRMMIPDCQKRLETSLAALKGTLIC</sequence>
<dbReference type="InterPro" id="IPR004226">
    <property type="entry name" value="TBCA"/>
</dbReference>
<comment type="subunit">
    <text evidence="3">Supercomplex made of cofactors A to E. Cofactors A and D function by capturing and stabilizing tubulin in a quasi-native conformation. Cofactor E binds to the cofactor D-tubulin complex; interaction with cofactor C then causes the release of tubulin polypeptides that are committed to the native state.</text>
</comment>
<keyword evidence="3" id="KW-0963">Cytoplasm</keyword>
<evidence type="ECO:0000313" key="4">
    <source>
        <dbReference type="EMBL" id="PRQ56915.1"/>
    </source>
</evidence>
<evidence type="ECO:0000256" key="2">
    <source>
        <dbReference type="ARBA" id="ARBA00023186"/>
    </source>
</evidence>
<dbReference type="GO" id="GO:0007023">
    <property type="term" value="P:post-chaperonin tubulin folding pathway"/>
    <property type="evidence" value="ECO:0007669"/>
    <property type="project" value="UniProtKB-UniRule"/>
</dbReference>
<dbReference type="PANTHER" id="PTHR21500:SF0">
    <property type="entry name" value="TUBULIN-SPECIFIC CHAPERONE A"/>
    <property type="match status" value="1"/>
</dbReference>
<dbReference type="AlphaFoldDB" id="A0A2P6SE23"/>
<comment type="similarity">
    <text evidence="1 3">Belongs to the TBCA family.</text>
</comment>
<keyword evidence="3" id="KW-0493">Microtubule</keyword>
<dbReference type="Gramene" id="PRQ56915">
    <property type="protein sequence ID" value="PRQ56915"/>
    <property type="gene ID" value="RchiOBHm_Chr1g0342531"/>
</dbReference>
<dbReference type="SUPFAM" id="SSF46988">
    <property type="entry name" value="Tubulin chaperone cofactor A"/>
    <property type="match status" value="1"/>
</dbReference>
<dbReference type="PANTHER" id="PTHR21500">
    <property type="entry name" value="TUBULIN-SPECIFIC CHAPERONE A"/>
    <property type="match status" value="1"/>
</dbReference>
<keyword evidence="5" id="KW-1185">Reference proteome</keyword>
<proteinExistence type="inferred from homology"/>
<organism evidence="4 5">
    <name type="scientific">Rosa chinensis</name>
    <name type="common">China rose</name>
    <dbReference type="NCBI Taxonomy" id="74649"/>
    <lineage>
        <taxon>Eukaryota</taxon>
        <taxon>Viridiplantae</taxon>
        <taxon>Streptophyta</taxon>
        <taxon>Embryophyta</taxon>
        <taxon>Tracheophyta</taxon>
        <taxon>Spermatophyta</taxon>
        <taxon>Magnoliopsida</taxon>
        <taxon>eudicotyledons</taxon>
        <taxon>Gunneridae</taxon>
        <taxon>Pentapetalae</taxon>
        <taxon>rosids</taxon>
        <taxon>fabids</taxon>
        <taxon>Rosales</taxon>
        <taxon>Rosaceae</taxon>
        <taxon>Rosoideae</taxon>
        <taxon>Rosoideae incertae sedis</taxon>
        <taxon>Rosa</taxon>
    </lineage>
</organism>
<evidence type="ECO:0000256" key="3">
    <source>
        <dbReference type="RuleBase" id="RU364030"/>
    </source>
</evidence>
<gene>
    <name evidence="4" type="ORF">RchiOBHm_Chr1g0342531</name>
</gene>
<dbReference type="Gene3D" id="1.20.58.90">
    <property type="match status" value="1"/>
</dbReference>
<evidence type="ECO:0000256" key="1">
    <source>
        <dbReference type="ARBA" id="ARBA00006806"/>
    </source>
</evidence>
<reference evidence="4 5" key="1">
    <citation type="journal article" date="2018" name="Nat. Genet.">
        <title>The Rosa genome provides new insights in the design of modern roses.</title>
        <authorList>
            <person name="Bendahmane M."/>
        </authorList>
    </citation>
    <scope>NUCLEOTIDE SEQUENCE [LARGE SCALE GENOMIC DNA]</scope>
    <source>
        <strain evidence="5">cv. Old Blush</strain>
    </source>
</reference>
<dbReference type="STRING" id="74649.A0A2P6SE23"/>
<comment type="subcellular location">
    <subcellularLocation>
        <location evidence="3">Cytoplasm</location>
        <location evidence="3">Cytoskeleton</location>
    </subcellularLocation>
</comment>